<organism evidence="1 2">
    <name type="scientific">Nostoc parmelioides FACHB-3921</name>
    <dbReference type="NCBI Taxonomy" id="2692909"/>
    <lineage>
        <taxon>Bacteria</taxon>
        <taxon>Bacillati</taxon>
        <taxon>Cyanobacteriota</taxon>
        <taxon>Cyanophyceae</taxon>
        <taxon>Nostocales</taxon>
        <taxon>Nostocaceae</taxon>
        <taxon>Nostoc</taxon>
    </lineage>
</organism>
<sequence length="137" mass="16482">MEVKPPLPPFTLLTALAKVQAAEDAWNSRDPERVSLAYTEDSVWRNRAEFFTGRRKIREFLTRKWNTELDYRLKKELWSFTDNHISVKFEYEYHTDSGQWYRAYGNEQWEFASNGLMQRREASINDVPIQESDRKFH</sequence>
<dbReference type="InterPro" id="IPR009783">
    <property type="entry name" value="DUF1348"/>
</dbReference>
<dbReference type="Pfam" id="PF07080">
    <property type="entry name" value="DUF1348"/>
    <property type="match status" value="1"/>
</dbReference>
<comment type="caution">
    <text evidence="1">The sequence shown here is derived from an EMBL/GenBank/DDBJ whole genome shotgun (WGS) entry which is preliminary data.</text>
</comment>
<name>A0ABR8BPI5_9NOSO</name>
<accession>A0ABR8BPI5</accession>
<proteinExistence type="predicted"/>
<dbReference type="EMBL" id="JACJQL010000128">
    <property type="protein sequence ID" value="MBD2255781.1"/>
    <property type="molecule type" value="Genomic_DNA"/>
</dbReference>
<reference evidence="1 2" key="1">
    <citation type="journal article" date="2020" name="ISME J.">
        <title>Comparative genomics reveals insights into cyanobacterial evolution and habitat adaptation.</title>
        <authorList>
            <person name="Chen M.Y."/>
            <person name="Teng W.K."/>
            <person name="Zhao L."/>
            <person name="Hu C.X."/>
            <person name="Zhou Y.K."/>
            <person name="Han B.P."/>
            <person name="Song L.R."/>
            <person name="Shu W.S."/>
        </authorList>
    </citation>
    <scope>NUCLEOTIDE SEQUENCE [LARGE SCALE GENOMIC DNA]</scope>
    <source>
        <strain evidence="1 2">FACHB-3921</strain>
    </source>
</reference>
<keyword evidence="2" id="KW-1185">Reference proteome</keyword>
<dbReference type="Gene3D" id="3.10.450.50">
    <property type="match status" value="1"/>
</dbReference>
<dbReference type="PANTHER" id="PTHR31757:SF0">
    <property type="entry name" value="SLL0781 PROTEIN"/>
    <property type="match status" value="1"/>
</dbReference>
<dbReference type="InterPro" id="IPR032710">
    <property type="entry name" value="NTF2-like_dom_sf"/>
</dbReference>
<evidence type="ECO:0000313" key="1">
    <source>
        <dbReference type="EMBL" id="MBD2255781.1"/>
    </source>
</evidence>
<evidence type="ECO:0000313" key="2">
    <source>
        <dbReference type="Proteomes" id="UP000621307"/>
    </source>
</evidence>
<protein>
    <submittedName>
        <fullName evidence="1">Nuclear transport factor 2 family protein</fullName>
    </submittedName>
</protein>
<dbReference type="Proteomes" id="UP000621307">
    <property type="component" value="Unassembled WGS sequence"/>
</dbReference>
<gene>
    <name evidence="1" type="ORF">H6G14_31895</name>
</gene>
<dbReference type="SUPFAM" id="SSF54427">
    <property type="entry name" value="NTF2-like"/>
    <property type="match status" value="1"/>
</dbReference>
<dbReference type="PANTHER" id="PTHR31757">
    <property type="entry name" value="SLL0781 PROTEIN"/>
    <property type="match status" value="1"/>
</dbReference>